<dbReference type="PANTHER" id="PTHR21496:SF23">
    <property type="entry name" value="3-PHENYLPROPIONATE_CINNAMIC ACID DIOXYGENASE FERREDOXIN SUBUNIT"/>
    <property type="match status" value="1"/>
</dbReference>
<sequence>MSFVTVAEVADLEDDMPLSIEIDDDLSVAIVRHNGRLFAIEDECSHGNVPLSEGEVEDGTIECYLHGSRFDLATGRVLNLPATEPVRVFPVRVEGDSIQVDTATTTTDF</sequence>
<dbReference type="CDD" id="cd03528">
    <property type="entry name" value="Rieske_RO_ferredoxin"/>
    <property type="match status" value="1"/>
</dbReference>
<dbReference type="PROSITE" id="PS51296">
    <property type="entry name" value="RIESKE"/>
    <property type="match status" value="1"/>
</dbReference>
<gene>
    <name evidence="6" type="ORF">SAMN04488242_2177</name>
</gene>
<evidence type="ECO:0000313" key="6">
    <source>
        <dbReference type="EMBL" id="SDL63062.1"/>
    </source>
</evidence>
<dbReference type="Gene3D" id="2.102.10.10">
    <property type="entry name" value="Rieske [2Fe-2S] iron-sulphur domain"/>
    <property type="match status" value="1"/>
</dbReference>
<keyword evidence="7" id="KW-1185">Reference proteome</keyword>
<keyword evidence="1" id="KW-0001">2Fe-2S</keyword>
<keyword evidence="4" id="KW-0411">Iron-sulfur</keyword>
<protein>
    <submittedName>
        <fullName evidence="6">Rieske [2Fe-2S] domain-containing protein</fullName>
    </submittedName>
</protein>
<reference evidence="6 7" key="1">
    <citation type="submission" date="2016-10" db="EMBL/GenBank/DDBJ databases">
        <authorList>
            <person name="de Groot N.N."/>
        </authorList>
    </citation>
    <scope>NUCLEOTIDE SEQUENCE [LARGE SCALE GENOMIC DNA]</scope>
    <source>
        <strain evidence="6 7">CGMCC 1.9159</strain>
    </source>
</reference>
<evidence type="ECO:0000313" key="7">
    <source>
        <dbReference type="Proteomes" id="UP000199475"/>
    </source>
</evidence>
<dbReference type="GO" id="GO:0004497">
    <property type="term" value="F:monooxygenase activity"/>
    <property type="evidence" value="ECO:0007669"/>
    <property type="project" value="UniProtKB-ARBA"/>
</dbReference>
<dbReference type="GO" id="GO:0046872">
    <property type="term" value="F:metal ion binding"/>
    <property type="evidence" value="ECO:0007669"/>
    <property type="project" value="UniProtKB-KW"/>
</dbReference>
<dbReference type="RefSeq" id="WP_093252014.1">
    <property type="nucleotide sequence ID" value="NZ_FNGP01000004.1"/>
</dbReference>
<dbReference type="GO" id="GO:0051537">
    <property type="term" value="F:2 iron, 2 sulfur cluster binding"/>
    <property type="evidence" value="ECO:0007669"/>
    <property type="project" value="UniProtKB-KW"/>
</dbReference>
<name>A0A1G9LM75_9ACTN</name>
<evidence type="ECO:0000256" key="3">
    <source>
        <dbReference type="ARBA" id="ARBA00023004"/>
    </source>
</evidence>
<evidence type="ECO:0000256" key="1">
    <source>
        <dbReference type="ARBA" id="ARBA00022714"/>
    </source>
</evidence>
<organism evidence="6 7">
    <name type="scientific">Tessaracoccus oleiagri</name>
    <dbReference type="NCBI Taxonomy" id="686624"/>
    <lineage>
        <taxon>Bacteria</taxon>
        <taxon>Bacillati</taxon>
        <taxon>Actinomycetota</taxon>
        <taxon>Actinomycetes</taxon>
        <taxon>Propionibacteriales</taxon>
        <taxon>Propionibacteriaceae</taxon>
        <taxon>Tessaracoccus</taxon>
    </lineage>
</organism>
<dbReference type="PANTHER" id="PTHR21496">
    <property type="entry name" value="FERREDOXIN-RELATED"/>
    <property type="match status" value="1"/>
</dbReference>
<proteinExistence type="predicted"/>
<keyword evidence="3" id="KW-0408">Iron</keyword>
<dbReference type="GO" id="GO:0016705">
    <property type="term" value="F:oxidoreductase activity, acting on paired donors, with incorporation or reduction of molecular oxygen"/>
    <property type="evidence" value="ECO:0007669"/>
    <property type="project" value="UniProtKB-ARBA"/>
</dbReference>
<dbReference type="EMBL" id="FNGP01000004">
    <property type="protein sequence ID" value="SDL63062.1"/>
    <property type="molecule type" value="Genomic_DNA"/>
</dbReference>
<evidence type="ECO:0000256" key="2">
    <source>
        <dbReference type="ARBA" id="ARBA00022723"/>
    </source>
</evidence>
<dbReference type="InterPro" id="IPR036922">
    <property type="entry name" value="Rieske_2Fe-2S_sf"/>
</dbReference>
<dbReference type="Proteomes" id="UP000199475">
    <property type="component" value="Unassembled WGS sequence"/>
</dbReference>
<evidence type="ECO:0000259" key="5">
    <source>
        <dbReference type="PROSITE" id="PS51296"/>
    </source>
</evidence>
<accession>A0A1G9LM75</accession>
<evidence type="ECO:0000256" key="4">
    <source>
        <dbReference type="ARBA" id="ARBA00023014"/>
    </source>
</evidence>
<keyword evidence="2" id="KW-0479">Metal-binding</keyword>
<dbReference type="InterPro" id="IPR017941">
    <property type="entry name" value="Rieske_2Fe-2S"/>
</dbReference>
<dbReference type="SUPFAM" id="SSF50022">
    <property type="entry name" value="ISP domain"/>
    <property type="match status" value="1"/>
</dbReference>
<dbReference type="OrthoDB" id="147178at2"/>
<dbReference type="AlphaFoldDB" id="A0A1G9LM75"/>
<dbReference type="Pfam" id="PF00355">
    <property type="entry name" value="Rieske"/>
    <property type="match status" value="1"/>
</dbReference>
<dbReference type="STRING" id="686624.SAMN04488242_2177"/>
<feature type="domain" description="Rieske" evidence="5">
    <location>
        <begin position="4"/>
        <end position="100"/>
    </location>
</feature>